<dbReference type="AlphaFoldDB" id="W4EW35"/>
<proteinExistence type="predicted"/>
<accession>W4EW35</accession>
<keyword evidence="2" id="KW-1185">Reference proteome</keyword>
<dbReference type="Proteomes" id="UP000019062">
    <property type="component" value="Unassembled WGS sequence"/>
</dbReference>
<gene>
    <name evidence="1" type="ORF">C176_11848</name>
</gene>
<organism evidence="1 2">
    <name type="scientific">Viridibacillus arenosi FSL R5-213</name>
    <dbReference type="NCBI Taxonomy" id="1227360"/>
    <lineage>
        <taxon>Bacteria</taxon>
        <taxon>Bacillati</taxon>
        <taxon>Bacillota</taxon>
        <taxon>Bacilli</taxon>
        <taxon>Bacillales</taxon>
        <taxon>Caryophanaceae</taxon>
        <taxon>Viridibacillus</taxon>
    </lineage>
</organism>
<sequence>MKIIELHRQHFFLIELTGIVNPDGTITCGKHNELKDNHSLYNQLVIADGIIDDDYEKGKKVGK</sequence>
<comment type="caution">
    <text evidence="1">The sequence shown here is derived from an EMBL/GenBank/DDBJ whole genome shotgun (WGS) entry which is preliminary data.</text>
</comment>
<evidence type="ECO:0000313" key="2">
    <source>
        <dbReference type="Proteomes" id="UP000019062"/>
    </source>
</evidence>
<reference evidence="1 2" key="1">
    <citation type="journal article" date="2014" name="BMC Genomics">
        <title>Genomic comparison of sporeforming bacilli isolated from milk.</title>
        <authorList>
            <person name="Moreno Switt A.I."/>
            <person name="Andrus A.D."/>
            <person name="Ranieri M.L."/>
            <person name="Orsi R.H."/>
            <person name="Ivy R."/>
            <person name="den Bakker H.C."/>
            <person name="Martin N.H."/>
            <person name="Wiedmann M."/>
            <person name="Boor K.J."/>
        </authorList>
    </citation>
    <scope>NUCLEOTIDE SEQUENCE [LARGE SCALE GENOMIC DNA]</scope>
    <source>
        <strain evidence="1 2">FSL R5-213</strain>
    </source>
</reference>
<protein>
    <submittedName>
        <fullName evidence="1">Uncharacterized protein</fullName>
    </submittedName>
</protein>
<dbReference type="RefSeq" id="WP_038185106.1">
    <property type="nucleotide sequence ID" value="NZ_ASQA01000027.1"/>
</dbReference>
<evidence type="ECO:0000313" key="1">
    <source>
        <dbReference type="EMBL" id="ETT84297.1"/>
    </source>
</evidence>
<dbReference type="EMBL" id="ASQA01000027">
    <property type="protein sequence ID" value="ETT84297.1"/>
    <property type="molecule type" value="Genomic_DNA"/>
</dbReference>
<name>W4EW35_9BACL</name>